<gene>
    <name evidence="2" type="ORF">ZIOFF_067285</name>
</gene>
<dbReference type="EMBL" id="JACMSC010000019">
    <property type="protein sequence ID" value="KAG6473370.1"/>
    <property type="molecule type" value="Genomic_DNA"/>
</dbReference>
<organism evidence="2 3">
    <name type="scientific">Zingiber officinale</name>
    <name type="common">Ginger</name>
    <name type="synonym">Amomum zingiber</name>
    <dbReference type="NCBI Taxonomy" id="94328"/>
    <lineage>
        <taxon>Eukaryota</taxon>
        <taxon>Viridiplantae</taxon>
        <taxon>Streptophyta</taxon>
        <taxon>Embryophyta</taxon>
        <taxon>Tracheophyta</taxon>
        <taxon>Spermatophyta</taxon>
        <taxon>Magnoliopsida</taxon>
        <taxon>Liliopsida</taxon>
        <taxon>Zingiberales</taxon>
        <taxon>Zingiberaceae</taxon>
        <taxon>Zingiber</taxon>
    </lineage>
</organism>
<protein>
    <submittedName>
        <fullName evidence="2">Uncharacterized protein</fullName>
    </submittedName>
</protein>
<name>A0A8J5C9N8_ZINOF</name>
<accession>A0A8J5C9N8</accession>
<feature type="compositionally biased region" description="Pro residues" evidence="1">
    <location>
        <begin position="190"/>
        <end position="199"/>
    </location>
</feature>
<evidence type="ECO:0000313" key="3">
    <source>
        <dbReference type="Proteomes" id="UP000734854"/>
    </source>
</evidence>
<evidence type="ECO:0000313" key="2">
    <source>
        <dbReference type="EMBL" id="KAG6473370.1"/>
    </source>
</evidence>
<dbReference type="AlphaFoldDB" id="A0A8J5C9N8"/>
<evidence type="ECO:0000256" key="1">
    <source>
        <dbReference type="SAM" id="MobiDB-lite"/>
    </source>
</evidence>
<dbReference type="Proteomes" id="UP000734854">
    <property type="component" value="Unassembled WGS sequence"/>
</dbReference>
<sequence>MKPPELSSSPLPPFSGLTPSTPPRRGRFHRCQGEIRAPPLCMASSAASPSGVASSSSSRRLQPPPAIATVVAGVSSAASPSGVASSSSSRRLQPPPAIATVVAGVSSAASPPPLLPALPGWVPAITASSRRLQPPPASPAASGDCYSRRRRLQRRLPLQCRLLHQQPASPVATAASGDCHSRRRRRQKHPTPPPLPPTLPVVGAGDHGEYHLQTTAIVALGSPPMWIRPSGRCISLFVPLLCSLVIRIIRPACRVPA</sequence>
<proteinExistence type="predicted"/>
<feature type="compositionally biased region" description="Low complexity" evidence="1">
    <location>
        <begin position="1"/>
        <end position="19"/>
    </location>
</feature>
<feature type="region of interest" description="Disordered" evidence="1">
    <location>
        <begin position="167"/>
        <end position="199"/>
    </location>
</feature>
<feature type="region of interest" description="Disordered" evidence="1">
    <location>
        <begin position="1"/>
        <end position="64"/>
    </location>
</feature>
<reference evidence="2 3" key="1">
    <citation type="submission" date="2020-08" db="EMBL/GenBank/DDBJ databases">
        <title>Plant Genome Project.</title>
        <authorList>
            <person name="Zhang R.-G."/>
        </authorList>
    </citation>
    <scope>NUCLEOTIDE SEQUENCE [LARGE SCALE GENOMIC DNA]</scope>
    <source>
        <tissue evidence="2">Rhizome</tissue>
    </source>
</reference>
<comment type="caution">
    <text evidence="2">The sequence shown here is derived from an EMBL/GenBank/DDBJ whole genome shotgun (WGS) entry which is preliminary data.</text>
</comment>
<feature type="compositionally biased region" description="Low complexity" evidence="1">
    <location>
        <begin position="43"/>
        <end position="58"/>
    </location>
</feature>
<keyword evidence="3" id="KW-1185">Reference proteome</keyword>